<organism evidence="2 3">
    <name type="scientific">Candidatus Desulfobacillus denitrificans</name>
    <dbReference type="NCBI Taxonomy" id="2608985"/>
    <lineage>
        <taxon>Bacteria</taxon>
        <taxon>Pseudomonadati</taxon>
        <taxon>Pseudomonadota</taxon>
        <taxon>Betaproteobacteria</taxon>
        <taxon>Candidatus Desulfobacillus</taxon>
    </lineage>
</organism>
<evidence type="ECO:0000259" key="1">
    <source>
        <dbReference type="Pfam" id="PF07589"/>
    </source>
</evidence>
<dbReference type="Pfam" id="PF07589">
    <property type="entry name" value="PEP-CTERM"/>
    <property type="match status" value="1"/>
</dbReference>
<evidence type="ECO:0000313" key="2">
    <source>
        <dbReference type="EMBL" id="BBO21747.1"/>
    </source>
</evidence>
<dbReference type="AlphaFoldDB" id="A0A809RZL1"/>
<dbReference type="NCBIfam" id="NF035944">
    <property type="entry name" value="PEPxxWA-CTERM"/>
    <property type="match status" value="1"/>
</dbReference>
<dbReference type="NCBIfam" id="TIGR02595">
    <property type="entry name" value="PEP_CTERM"/>
    <property type="match status" value="1"/>
</dbReference>
<proteinExistence type="predicted"/>
<dbReference type="InterPro" id="IPR013424">
    <property type="entry name" value="Ice-binding_C"/>
</dbReference>
<dbReference type="KEGG" id="ddz:DSYM_24460"/>
<protein>
    <recommendedName>
        <fullName evidence="1">Ice-binding protein C-terminal domain-containing protein</fullName>
    </recommendedName>
</protein>
<dbReference type="Proteomes" id="UP000662914">
    <property type="component" value="Chromosome"/>
</dbReference>
<reference evidence="2" key="1">
    <citation type="journal article" name="DNA Res.">
        <title>The physiological potential of anammox bacteria as revealed by their core genome structure.</title>
        <authorList>
            <person name="Okubo T."/>
            <person name="Toyoda A."/>
            <person name="Fukuhara K."/>
            <person name="Uchiyama I."/>
            <person name="Harigaya Y."/>
            <person name="Kuroiwa M."/>
            <person name="Suzuki T."/>
            <person name="Murakami Y."/>
            <person name="Suwa Y."/>
            <person name="Takami H."/>
        </authorList>
    </citation>
    <scope>NUCLEOTIDE SEQUENCE</scope>
    <source>
        <strain evidence="2">317325-3</strain>
    </source>
</reference>
<sequence>MHGAFGEDSKRLQASPEEKNMKSALARLAAVLFPAALCAPLPSQAGFNGDTVTLSYSLLDMPAVSFSSASAIVGAGVEFTGSATDGFGQQWQFTIDVADASVNFSWVEATRAGEPNGGNIASGADAWNFDLAFAATPIPAPWALTAFSSSGYFSPHTPSMTNLVSAGNAFHIGFERLDSTDSYTVSAVPEPETWALLLAGMGLLGVAARRKA</sequence>
<feature type="domain" description="Ice-binding protein C-terminal" evidence="1">
    <location>
        <begin position="187"/>
        <end position="211"/>
    </location>
</feature>
<accession>A0A809RZL1</accession>
<evidence type="ECO:0000313" key="3">
    <source>
        <dbReference type="Proteomes" id="UP000662914"/>
    </source>
</evidence>
<dbReference type="EMBL" id="AP021857">
    <property type="protein sequence ID" value="BBO21747.1"/>
    <property type="molecule type" value="Genomic_DNA"/>
</dbReference>
<gene>
    <name evidence="2" type="ORF">DSYM_24460</name>
</gene>
<name>A0A809RZL1_9PROT</name>